<dbReference type="PANTHER" id="PTHR12756">
    <property type="entry name" value="CYTOSOLIC CARBOXYPEPTIDASE"/>
    <property type="match status" value="1"/>
</dbReference>
<organism evidence="4 5">
    <name type="scientific">Parvularcula maris</name>
    <dbReference type="NCBI Taxonomy" id="2965077"/>
    <lineage>
        <taxon>Bacteria</taxon>
        <taxon>Pseudomonadati</taxon>
        <taxon>Pseudomonadota</taxon>
        <taxon>Alphaproteobacteria</taxon>
        <taxon>Parvularculales</taxon>
        <taxon>Parvularculaceae</taxon>
        <taxon>Parvularcula</taxon>
    </lineage>
</organism>
<dbReference type="InterPro" id="IPR050821">
    <property type="entry name" value="Cytosolic_carboxypeptidase"/>
</dbReference>
<keyword evidence="4" id="KW-0378">Hydrolase</keyword>
<protein>
    <submittedName>
        <fullName evidence="4">M14-type cytosolic carboxypeptidase</fullName>
    </submittedName>
</protein>
<dbReference type="Proteomes" id="UP001142610">
    <property type="component" value="Unassembled WGS sequence"/>
</dbReference>
<name>A0A9X2LBE9_9PROT</name>
<dbReference type="AlphaFoldDB" id="A0A9X2LBE9"/>
<dbReference type="InterPro" id="IPR000834">
    <property type="entry name" value="Peptidase_M14"/>
</dbReference>
<dbReference type="RefSeq" id="WP_256620543.1">
    <property type="nucleotide sequence ID" value="NZ_JANIBC010000023.1"/>
</dbReference>
<keyword evidence="4" id="KW-0121">Carboxypeptidase</keyword>
<proteinExistence type="inferred from homology"/>
<dbReference type="GO" id="GO:0008270">
    <property type="term" value="F:zinc ion binding"/>
    <property type="evidence" value="ECO:0007669"/>
    <property type="project" value="InterPro"/>
</dbReference>
<evidence type="ECO:0000256" key="2">
    <source>
        <dbReference type="PROSITE-ProRule" id="PRU01379"/>
    </source>
</evidence>
<dbReference type="EMBL" id="JANIBC010000023">
    <property type="protein sequence ID" value="MCQ8186606.1"/>
    <property type="molecule type" value="Genomic_DNA"/>
</dbReference>
<keyword evidence="5" id="KW-1185">Reference proteome</keyword>
<reference evidence="4" key="1">
    <citation type="submission" date="2022-07" db="EMBL/GenBank/DDBJ databases">
        <title>Parvularcula maris sp. nov., an algicidal bacterium isolated from seawater.</title>
        <authorList>
            <person name="Li F."/>
        </authorList>
    </citation>
    <scope>NUCLEOTIDE SEQUENCE</scope>
    <source>
        <strain evidence="4">BGMRC 0090</strain>
    </source>
</reference>
<comment type="cofactor">
    <cofactor evidence="1">
        <name>Zn(2+)</name>
        <dbReference type="ChEBI" id="CHEBI:29105"/>
    </cofactor>
</comment>
<gene>
    <name evidence="4" type="ORF">NOG11_14580</name>
</gene>
<evidence type="ECO:0000313" key="4">
    <source>
        <dbReference type="EMBL" id="MCQ8186606.1"/>
    </source>
</evidence>
<dbReference type="GO" id="GO:0004181">
    <property type="term" value="F:metallocarboxypeptidase activity"/>
    <property type="evidence" value="ECO:0007669"/>
    <property type="project" value="InterPro"/>
</dbReference>
<feature type="domain" description="Peptidase M14" evidence="3">
    <location>
        <begin position="111"/>
        <end position="371"/>
    </location>
</feature>
<dbReference type="Gene3D" id="2.60.40.3120">
    <property type="match status" value="1"/>
</dbReference>
<dbReference type="SUPFAM" id="SSF53187">
    <property type="entry name" value="Zn-dependent exopeptidases"/>
    <property type="match status" value="1"/>
</dbReference>
<dbReference type="Gene3D" id="3.40.630.10">
    <property type="entry name" value="Zn peptidases"/>
    <property type="match status" value="1"/>
</dbReference>
<evidence type="ECO:0000259" key="3">
    <source>
        <dbReference type="PROSITE" id="PS52035"/>
    </source>
</evidence>
<evidence type="ECO:0000256" key="1">
    <source>
        <dbReference type="ARBA" id="ARBA00001947"/>
    </source>
</evidence>
<accession>A0A9X2LBE9</accession>
<evidence type="ECO:0000313" key="5">
    <source>
        <dbReference type="Proteomes" id="UP001142610"/>
    </source>
</evidence>
<feature type="active site" description="Proton donor/acceptor" evidence="2">
    <location>
        <position position="336"/>
    </location>
</feature>
<dbReference type="PROSITE" id="PS52035">
    <property type="entry name" value="PEPTIDASE_M14"/>
    <property type="match status" value="1"/>
</dbReference>
<comment type="caution">
    <text evidence="4">The sequence shown here is derived from an EMBL/GenBank/DDBJ whole genome shotgun (WGS) entry which is preliminary data.</text>
</comment>
<comment type="similarity">
    <text evidence="2">Belongs to the peptidase M14 family.</text>
</comment>
<dbReference type="Pfam" id="PF00246">
    <property type="entry name" value="Peptidase_M14"/>
    <property type="match status" value="1"/>
</dbReference>
<dbReference type="CDD" id="cd06234">
    <property type="entry name" value="M14_PaCCP-like"/>
    <property type="match status" value="1"/>
</dbReference>
<keyword evidence="4" id="KW-0645">Protease</keyword>
<dbReference type="GO" id="GO:0006508">
    <property type="term" value="P:proteolysis"/>
    <property type="evidence" value="ECO:0007669"/>
    <property type="project" value="InterPro"/>
</dbReference>
<dbReference type="InterPro" id="IPR040626">
    <property type="entry name" value="Pepdidase_M14_N"/>
</dbReference>
<sequence>MSILITSSFECGNIRVVDASDPSDIRLEIESDTKADYFQWFYFRVEAPEGSRVMTIENAGAASYQRGWEDYNACASYDLENWFRVPSRYQDGKLIIEHEAKGPVCAYAYFAPYTAYDAMRFTAKIGTAPETEWVPLGKSLDGRPIEAVRFGDASDAKKTIWVIARQHPGESMGSWFAEGFCEALLDPDNNMAQSLLREASVYVVPMMNPDGVARGHLRTNAAGTDLNRAWAEPSMEASPEVALVLGKMDETGCDLFLDAHGDEIIANNFIAGSEGIPSWSPRLAELLSTFKNQLIQATPDFQDKEGYPIDPAGKANMAIACNAVAERFDCLAMTLEMPFKDARTNAVPSEGWSPRRCKELSRNVIESMSRIAGRLR</sequence>
<dbReference type="Pfam" id="PF18027">
    <property type="entry name" value="Pepdidase_M14_N"/>
    <property type="match status" value="1"/>
</dbReference>
<dbReference type="PANTHER" id="PTHR12756:SF11">
    <property type="entry name" value="CYTOSOLIC CARBOXYPEPTIDASE 1"/>
    <property type="match status" value="1"/>
</dbReference>